<dbReference type="Proteomes" id="UP000215914">
    <property type="component" value="Chromosome 1"/>
</dbReference>
<reference evidence="6" key="3">
    <citation type="submission" date="2020-06" db="EMBL/GenBank/DDBJ databases">
        <title>Helianthus annuus Genome sequencing and assembly Release 2.</title>
        <authorList>
            <person name="Gouzy J."/>
            <person name="Langlade N."/>
            <person name="Munos S."/>
        </authorList>
    </citation>
    <scope>NUCLEOTIDE SEQUENCE</scope>
    <source>
        <tissue evidence="6">Leaves</tissue>
    </source>
</reference>
<organism evidence="7 8">
    <name type="scientific">Helianthus annuus</name>
    <name type="common">Common sunflower</name>
    <dbReference type="NCBI Taxonomy" id="4232"/>
    <lineage>
        <taxon>Eukaryota</taxon>
        <taxon>Viridiplantae</taxon>
        <taxon>Streptophyta</taxon>
        <taxon>Embryophyta</taxon>
        <taxon>Tracheophyta</taxon>
        <taxon>Spermatophyta</taxon>
        <taxon>Magnoliopsida</taxon>
        <taxon>eudicotyledons</taxon>
        <taxon>Gunneridae</taxon>
        <taxon>Pentapetalae</taxon>
        <taxon>asterids</taxon>
        <taxon>campanulids</taxon>
        <taxon>Asterales</taxon>
        <taxon>Asteraceae</taxon>
        <taxon>Asteroideae</taxon>
        <taxon>Heliantheae alliance</taxon>
        <taxon>Heliantheae</taxon>
        <taxon>Helianthus</taxon>
    </lineage>
</organism>
<dbReference type="InterPro" id="IPR017930">
    <property type="entry name" value="Myb_dom"/>
</dbReference>
<feature type="domain" description="Myb-like" evidence="4">
    <location>
        <begin position="348"/>
        <end position="403"/>
    </location>
</feature>
<reference evidence="7" key="2">
    <citation type="submission" date="2017-02" db="EMBL/GenBank/DDBJ databases">
        <title>Sunflower complete genome.</title>
        <authorList>
            <person name="Langlade N."/>
            <person name="Munos S."/>
        </authorList>
    </citation>
    <scope>NUCLEOTIDE SEQUENCE [LARGE SCALE GENOMIC DNA]</scope>
    <source>
        <tissue evidence="7">Leaves</tissue>
    </source>
</reference>
<dbReference type="EMBL" id="MNCJ02000316">
    <property type="protein sequence ID" value="KAF5823628.1"/>
    <property type="molecule type" value="Genomic_DNA"/>
</dbReference>
<dbReference type="PANTHER" id="PTHR47122:SF13">
    <property type="entry name" value="HOMEODOMAIN-LIKE PROTEIN-RELATED"/>
    <property type="match status" value="1"/>
</dbReference>
<dbReference type="CDD" id="cd11660">
    <property type="entry name" value="SANT_TRF"/>
    <property type="match status" value="1"/>
</dbReference>
<dbReference type="InParanoid" id="A0A251VSX9"/>
<dbReference type="EMBL" id="CM007890">
    <property type="protein sequence ID" value="OTG38233.1"/>
    <property type="molecule type" value="Genomic_DNA"/>
</dbReference>
<dbReference type="GO" id="GO:0003677">
    <property type="term" value="F:DNA binding"/>
    <property type="evidence" value="ECO:0007669"/>
    <property type="project" value="UniProtKB-KW"/>
</dbReference>
<evidence type="ECO:0000313" key="7">
    <source>
        <dbReference type="EMBL" id="OTG38233.1"/>
    </source>
</evidence>
<reference evidence="6 8" key="1">
    <citation type="journal article" date="2017" name="Nature">
        <title>The sunflower genome provides insights into oil metabolism, flowering and Asterid evolution.</title>
        <authorList>
            <person name="Badouin H."/>
            <person name="Gouzy J."/>
            <person name="Grassa C.J."/>
            <person name="Murat F."/>
            <person name="Staton S.E."/>
            <person name="Cottret L."/>
            <person name="Lelandais-Briere C."/>
            <person name="Owens G.L."/>
            <person name="Carrere S."/>
            <person name="Mayjonade B."/>
            <person name="Legrand L."/>
            <person name="Gill N."/>
            <person name="Kane N.C."/>
            <person name="Bowers J.E."/>
            <person name="Hubner S."/>
            <person name="Bellec A."/>
            <person name="Berard A."/>
            <person name="Berges H."/>
            <person name="Blanchet N."/>
            <person name="Boniface M.C."/>
            <person name="Brunel D."/>
            <person name="Catrice O."/>
            <person name="Chaidir N."/>
            <person name="Claudel C."/>
            <person name="Donnadieu C."/>
            <person name="Faraut T."/>
            <person name="Fievet G."/>
            <person name="Helmstetter N."/>
            <person name="King M."/>
            <person name="Knapp S.J."/>
            <person name="Lai Z."/>
            <person name="Le Paslier M.C."/>
            <person name="Lippi Y."/>
            <person name="Lorenzon L."/>
            <person name="Mandel J.R."/>
            <person name="Marage G."/>
            <person name="Marchand G."/>
            <person name="Marquand E."/>
            <person name="Bret-Mestries E."/>
            <person name="Morien E."/>
            <person name="Nambeesan S."/>
            <person name="Nguyen T."/>
            <person name="Pegot-Espagnet P."/>
            <person name="Pouilly N."/>
            <person name="Raftis F."/>
            <person name="Sallet E."/>
            <person name="Schiex T."/>
            <person name="Thomas J."/>
            <person name="Vandecasteele C."/>
            <person name="Vares D."/>
            <person name="Vear F."/>
            <person name="Vautrin S."/>
            <person name="Crespi M."/>
            <person name="Mangin B."/>
            <person name="Burke J.M."/>
            <person name="Salse J."/>
            <person name="Munos S."/>
            <person name="Vincourt P."/>
            <person name="Rieseberg L.H."/>
            <person name="Langlade N.B."/>
        </authorList>
    </citation>
    <scope>NUCLEOTIDE SEQUENCE [LARGE SCALE GENOMIC DNA]</scope>
    <source>
        <strain evidence="8">cv. SF193</strain>
        <tissue evidence="6">Leaves</tissue>
    </source>
</reference>
<dbReference type="GO" id="GO:0005634">
    <property type="term" value="C:nucleus"/>
    <property type="evidence" value="ECO:0007669"/>
    <property type="project" value="UniProtKB-SubCell"/>
</dbReference>
<evidence type="ECO:0000256" key="2">
    <source>
        <dbReference type="ARBA" id="ARBA00023242"/>
    </source>
</evidence>
<evidence type="ECO:0000256" key="1">
    <source>
        <dbReference type="ARBA" id="ARBA00004123"/>
    </source>
</evidence>
<keyword evidence="7" id="KW-0371">Homeobox</keyword>
<dbReference type="FunCoup" id="A0A251VSX9">
    <property type="interactions" value="107"/>
</dbReference>
<feature type="domain" description="HTH myb-type" evidence="5">
    <location>
        <begin position="348"/>
        <end position="407"/>
    </location>
</feature>
<name>A0A251VSX9_HELAN</name>
<evidence type="ECO:0000259" key="4">
    <source>
        <dbReference type="PROSITE" id="PS50090"/>
    </source>
</evidence>
<keyword evidence="8" id="KW-1185">Reference proteome</keyword>
<dbReference type="SUPFAM" id="SSF46689">
    <property type="entry name" value="Homeodomain-like"/>
    <property type="match status" value="1"/>
</dbReference>
<dbReference type="SMART" id="SM00717">
    <property type="entry name" value="SANT"/>
    <property type="match status" value="1"/>
</dbReference>
<dbReference type="AlphaFoldDB" id="A0A251VSX9"/>
<dbReference type="PANTHER" id="PTHR47122">
    <property type="entry name" value="MYB-LIKE DNA-BINDING DOMAIN CONTAINING PROTEIN, EXPRESSED"/>
    <property type="match status" value="1"/>
</dbReference>
<sequence>MNHQVEDDSFYHSLGEEASDVDCLLVEPRSDQVSVSGVWCYEEDNRAKCIKTENAPYNLGVPDSNRNMEGVDMTIRNAFDVLPHEVGVNNLLTTNVSHSDDYLLGYVSNEGLHTRNTQFPMKGSFDVQNSLTENILGIEYQNYLISNCIFGTSTNPSEPKGLDRFEDFSNSFVDQENNNQEIFLPQFSQNETEVTPFCKDGPTSTSSVEDHGGVGELTLKRSRKPTKRYIDESSMLSLNNSKKRREASCGSKVKPSGVRRVKSQSEVKPKEKMLPAAVSFDKAIQVPFSSHVPTECRKNNSPAKVSKNALCISRKSFERVQIEKHIENYSSEPEDDSETMTRSVTGGNQRKHHRVWTVSEVKKLLDGVAHFGVGKWTHIKKSLFSSSAHRTPVDLKDKWRNLLKASHALKGSRTEDDQKRSQSWRPLPKSVLSRVRELASVYPYRQESSPKSSKSKFQHNSSPGRVKSPV</sequence>
<dbReference type="Pfam" id="PF00249">
    <property type="entry name" value="Myb_DNA-binding"/>
    <property type="match status" value="1"/>
</dbReference>
<dbReference type="Gramene" id="mRNA:HanXRQr2_Chr01g0040381">
    <property type="protein sequence ID" value="mRNA:HanXRQr2_Chr01g0040381"/>
    <property type="gene ID" value="HanXRQr2_Chr01g0040381"/>
</dbReference>
<feature type="region of interest" description="Disordered" evidence="3">
    <location>
        <begin position="443"/>
        <end position="470"/>
    </location>
</feature>
<evidence type="ECO:0000313" key="8">
    <source>
        <dbReference type="Proteomes" id="UP000215914"/>
    </source>
</evidence>
<dbReference type="PROSITE" id="PS50090">
    <property type="entry name" value="MYB_LIKE"/>
    <property type="match status" value="1"/>
</dbReference>
<evidence type="ECO:0000313" key="6">
    <source>
        <dbReference type="EMBL" id="KAF5823628.1"/>
    </source>
</evidence>
<comment type="subcellular location">
    <subcellularLocation>
        <location evidence="1">Nucleus</location>
    </subcellularLocation>
</comment>
<gene>
    <name evidence="7" type="ORF">HannXRQ_Chr01g0027511</name>
    <name evidence="6" type="ORF">HanXRQr2_Chr01g0040381</name>
</gene>
<keyword evidence="2" id="KW-0539">Nucleus</keyword>
<accession>A0A251VSX9</accession>
<dbReference type="InterPro" id="IPR001005">
    <property type="entry name" value="SANT/Myb"/>
</dbReference>
<evidence type="ECO:0000259" key="5">
    <source>
        <dbReference type="PROSITE" id="PS51294"/>
    </source>
</evidence>
<feature type="region of interest" description="Disordered" evidence="3">
    <location>
        <begin position="194"/>
        <end position="271"/>
    </location>
</feature>
<dbReference type="PROSITE" id="PS51294">
    <property type="entry name" value="HTH_MYB"/>
    <property type="match status" value="1"/>
</dbReference>
<dbReference type="InterPro" id="IPR009057">
    <property type="entry name" value="Homeodomain-like_sf"/>
</dbReference>
<protein>
    <submittedName>
        <fullName evidence="7">Putative homeodomain-like protein</fullName>
    </submittedName>
    <submittedName>
        <fullName evidence="6">Transcription factor MYB-related family</fullName>
    </submittedName>
</protein>
<dbReference type="Gene3D" id="1.10.246.220">
    <property type="match status" value="1"/>
</dbReference>
<keyword evidence="7" id="KW-0238">DNA-binding</keyword>
<proteinExistence type="predicted"/>
<feature type="region of interest" description="Disordered" evidence="3">
    <location>
        <begin position="409"/>
        <end position="429"/>
    </location>
</feature>
<evidence type="ECO:0000256" key="3">
    <source>
        <dbReference type="SAM" id="MobiDB-lite"/>
    </source>
</evidence>
<feature type="region of interest" description="Disordered" evidence="3">
    <location>
        <begin position="330"/>
        <end position="351"/>
    </location>
</feature>